<gene>
    <name evidence="3" type="ORF">TM35_000961080</name>
</gene>
<dbReference type="GeneID" id="39991337"/>
<organism evidence="3 4">
    <name type="scientific">Trypanosoma theileri</name>
    <dbReference type="NCBI Taxonomy" id="67003"/>
    <lineage>
        <taxon>Eukaryota</taxon>
        <taxon>Discoba</taxon>
        <taxon>Euglenozoa</taxon>
        <taxon>Kinetoplastea</taxon>
        <taxon>Metakinetoplastina</taxon>
        <taxon>Trypanosomatida</taxon>
        <taxon>Trypanosomatidae</taxon>
        <taxon>Trypanosoma</taxon>
    </lineage>
</organism>
<proteinExistence type="predicted"/>
<keyword evidence="2" id="KW-0732">Signal</keyword>
<feature type="region of interest" description="Disordered" evidence="1">
    <location>
        <begin position="95"/>
        <end position="261"/>
    </location>
</feature>
<feature type="chain" id="PRO_5012100293" description="Mucin TcMUCII" evidence="2">
    <location>
        <begin position="29"/>
        <end position="287"/>
    </location>
</feature>
<dbReference type="RefSeq" id="XP_028877152.1">
    <property type="nucleotide sequence ID" value="XM_029031557.1"/>
</dbReference>
<evidence type="ECO:0000256" key="2">
    <source>
        <dbReference type="SAM" id="SignalP"/>
    </source>
</evidence>
<evidence type="ECO:0008006" key="5">
    <source>
        <dbReference type="Google" id="ProtNLM"/>
    </source>
</evidence>
<evidence type="ECO:0000313" key="4">
    <source>
        <dbReference type="Proteomes" id="UP000192257"/>
    </source>
</evidence>
<feature type="compositionally biased region" description="Basic and acidic residues" evidence="1">
    <location>
        <begin position="139"/>
        <end position="149"/>
    </location>
</feature>
<dbReference type="EMBL" id="NBCO01000096">
    <property type="protein sequence ID" value="ORC82229.1"/>
    <property type="molecule type" value="Genomic_DNA"/>
</dbReference>
<evidence type="ECO:0000256" key="1">
    <source>
        <dbReference type="SAM" id="MobiDB-lite"/>
    </source>
</evidence>
<dbReference type="VEuPathDB" id="TriTrypDB:TM35_000961080"/>
<feature type="signal peptide" evidence="2">
    <location>
        <begin position="1"/>
        <end position="28"/>
    </location>
</feature>
<dbReference type="Proteomes" id="UP000192257">
    <property type="component" value="Unassembled WGS sequence"/>
</dbReference>
<dbReference type="AlphaFoldDB" id="A0A1X0NEG0"/>
<feature type="compositionally biased region" description="Pro residues" evidence="1">
    <location>
        <begin position="98"/>
        <end position="114"/>
    </location>
</feature>
<protein>
    <recommendedName>
        <fullName evidence="5">Mucin TcMUCII</fullName>
    </recommendedName>
</protein>
<feature type="compositionally biased region" description="Polar residues" evidence="1">
    <location>
        <begin position="194"/>
        <end position="219"/>
    </location>
</feature>
<name>A0A1X0NEG0_9TRYP</name>
<accession>A0A1X0NEG0</accession>
<feature type="compositionally biased region" description="Low complexity" evidence="1">
    <location>
        <begin position="168"/>
        <end position="191"/>
    </location>
</feature>
<feature type="compositionally biased region" description="Basic and acidic residues" evidence="1">
    <location>
        <begin position="156"/>
        <end position="165"/>
    </location>
</feature>
<evidence type="ECO:0000313" key="3">
    <source>
        <dbReference type="EMBL" id="ORC82229.1"/>
    </source>
</evidence>
<reference evidence="3 4" key="1">
    <citation type="submission" date="2017-03" db="EMBL/GenBank/DDBJ databases">
        <title>An alternative strategy for trypanosome survival in the mammalian bloodstream revealed through genome and transcriptome analysis of the ubiquitous bovine parasite Trypanosoma (Megatrypanum) theileri.</title>
        <authorList>
            <person name="Kelly S."/>
            <person name="Ivens A."/>
            <person name="Mott A."/>
            <person name="O'Neill E."/>
            <person name="Emms D."/>
            <person name="Macleod O."/>
            <person name="Voorheis P."/>
            <person name="Matthews J."/>
            <person name="Matthews K."/>
            <person name="Carrington M."/>
        </authorList>
    </citation>
    <scope>NUCLEOTIDE SEQUENCE [LARGE SCALE GENOMIC DNA]</scope>
    <source>
        <strain evidence="3">Edinburgh</strain>
    </source>
</reference>
<feature type="compositionally biased region" description="Polar residues" evidence="1">
    <location>
        <begin position="227"/>
        <end position="237"/>
    </location>
</feature>
<sequence>MTKAVMVRCYLLCLLTLALCCDCGLVWADSPKASDALIKTSTVGIPSLVRRAIPASGDVRKDDEKEDKKKENNRVSLDLAPDVLCFNGSTPLDGITCSPPPPHPYPPPPSPVPSTGPGDHKTSIDGEATGNHAQTIARDSGRITQDRTTPHGAQGHADDGGEHLDGLSIGPAAPPTTSSTPAGGISTASAGEAAQTSPSPGNSATESNSGSNSATTEKGSTSERSESPINQEGNVGNTETTTTTTTLPPEPANNKKGDADSSSIISSSVWMRVPLLIVVTLACILVC</sequence>
<comment type="caution">
    <text evidence="3">The sequence shown here is derived from an EMBL/GenBank/DDBJ whole genome shotgun (WGS) entry which is preliminary data.</text>
</comment>
<keyword evidence="4" id="KW-1185">Reference proteome</keyword>